<gene>
    <name evidence="8" type="ORF">CWI84_11385</name>
</gene>
<reference evidence="8 9" key="1">
    <citation type="journal article" date="2011" name="Front. Microbiol.">
        <title>Genomic signatures of strain selection and enhancement in Bacillus atrophaeus var. globigii, a historical biowarfare simulant.</title>
        <authorList>
            <person name="Gibbons H.S."/>
            <person name="Broomall S.M."/>
            <person name="McNew L.A."/>
            <person name="Daligault H."/>
            <person name="Chapman C."/>
            <person name="Bruce D."/>
            <person name="Karavis M."/>
            <person name="Krepps M."/>
            <person name="McGregor P.A."/>
            <person name="Hong C."/>
            <person name="Park K.H."/>
            <person name="Akmal A."/>
            <person name="Feldman A."/>
            <person name="Lin J.S."/>
            <person name="Chang W.E."/>
            <person name="Higgs B.W."/>
            <person name="Demirev P."/>
            <person name="Lindquist J."/>
            <person name="Liem A."/>
            <person name="Fochler E."/>
            <person name="Read T.D."/>
            <person name="Tapia R."/>
            <person name="Johnson S."/>
            <person name="Bishop-Lilly K.A."/>
            <person name="Detter C."/>
            <person name="Han C."/>
            <person name="Sozhamannan S."/>
            <person name="Rosenzweig C.N."/>
            <person name="Skowronski E.W."/>
        </authorList>
    </citation>
    <scope>NUCLEOTIDE SEQUENCE [LARGE SCALE GENOMIC DNA]</scope>
    <source>
        <strain evidence="8 9">CC-PW-9</strain>
    </source>
</reference>
<evidence type="ECO:0000259" key="5">
    <source>
        <dbReference type="Pfam" id="PF25917"/>
    </source>
</evidence>
<evidence type="ECO:0000256" key="2">
    <source>
        <dbReference type="SAM" id="Coils"/>
    </source>
</evidence>
<dbReference type="Gene3D" id="2.40.30.170">
    <property type="match status" value="1"/>
</dbReference>
<dbReference type="GO" id="GO:1990281">
    <property type="term" value="C:efflux pump complex"/>
    <property type="evidence" value="ECO:0007669"/>
    <property type="project" value="TreeGrafter"/>
</dbReference>
<dbReference type="Gene3D" id="2.40.50.100">
    <property type="match status" value="1"/>
</dbReference>
<dbReference type="InterPro" id="IPR058792">
    <property type="entry name" value="Beta-barrel_RND_2"/>
</dbReference>
<dbReference type="Pfam" id="PF25954">
    <property type="entry name" value="Beta-barrel_RND_2"/>
    <property type="match status" value="1"/>
</dbReference>
<evidence type="ECO:0000256" key="1">
    <source>
        <dbReference type="ARBA" id="ARBA00009477"/>
    </source>
</evidence>
<feature type="domain" description="Multidrug resistance protein MdtA-like alpha-helical hairpin" evidence="4">
    <location>
        <begin position="112"/>
        <end position="162"/>
    </location>
</feature>
<feature type="transmembrane region" description="Helical" evidence="3">
    <location>
        <begin position="6"/>
        <end position="26"/>
    </location>
</feature>
<dbReference type="FunFam" id="2.40.30.170:FF:000010">
    <property type="entry name" value="Efflux RND transporter periplasmic adaptor subunit"/>
    <property type="match status" value="1"/>
</dbReference>
<evidence type="ECO:0000256" key="3">
    <source>
        <dbReference type="SAM" id="Phobius"/>
    </source>
</evidence>
<evidence type="ECO:0000259" key="7">
    <source>
        <dbReference type="Pfam" id="PF25989"/>
    </source>
</evidence>
<dbReference type="PANTHER" id="PTHR30469:SF16">
    <property type="entry name" value="HAE1 FAMILY EFFLUX PUMP MFP COMPONENT"/>
    <property type="match status" value="1"/>
</dbReference>
<organism evidence="8 9">
    <name type="scientific">Idiomarina tyrosinivorans</name>
    <dbReference type="NCBI Taxonomy" id="1445662"/>
    <lineage>
        <taxon>Bacteria</taxon>
        <taxon>Pseudomonadati</taxon>
        <taxon>Pseudomonadota</taxon>
        <taxon>Gammaproteobacteria</taxon>
        <taxon>Alteromonadales</taxon>
        <taxon>Idiomarinaceae</taxon>
        <taxon>Idiomarina</taxon>
    </lineage>
</organism>
<dbReference type="Gene3D" id="2.40.420.20">
    <property type="match status" value="1"/>
</dbReference>
<dbReference type="InterPro" id="IPR058637">
    <property type="entry name" value="YknX-like_C"/>
</dbReference>
<comment type="similarity">
    <text evidence="1">Belongs to the membrane fusion protein (MFP) (TC 8.A.1) family.</text>
</comment>
<dbReference type="InterPro" id="IPR006143">
    <property type="entry name" value="RND_pump_MFP"/>
</dbReference>
<dbReference type="Pfam" id="PF25917">
    <property type="entry name" value="BSH_RND"/>
    <property type="match status" value="1"/>
</dbReference>
<dbReference type="OrthoDB" id="9806939at2"/>
<dbReference type="EMBL" id="PIQH01000013">
    <property type="protein sequence ID" value="RUO76594.1"/>
    <property type="molecule type" value="Genomic_DNA"/>
</dbReference>
<dbReference type="InterPro" id="IPR058624">
    <property type="entry name" value="MdtA-like_HH"/>
</dbReference>
<feature type="domain" description="CusB-like beta-barrel" evidence="6">
    <location>
        <begin position="201"/>
        <end position="272"/>
    </location>
</feature>
<accession>A0A432ZFB6</accession>
<keyword evidence="3" id="KW-1133">Transmembrane helix</keyword>
<keyword evidence="3" id="KW-0472">Membrane</keyword>
<keyword evidence="2" id="KW-0175">Coiled coil</keyword>
<feature type="domain" description="Multidrug resistance protein MdtA-like barrel-sandwich hybrid" evidence="5">
    <location>
        <begin position="68"/>
        <end position="190"/>
    </location>
</feature>
<dbReference type="Proteomes" id="UP000287996">
    <property type="component" value="Unassembled WGS sequence"/>
</dbReference>
<evidence type="ECO:0000313" key="9">
    <source>
        <dbReference type="Proteomes" id="UP000287996"/>
    </source>
</evidence>
<dbReference type="Pfam" id="PF25876">
    <property type="entry name" value="HH_MFP_RND"/>
    <property type="match status" value="1"/>
</dbReference>
<dbReference type="AlphaFoldDB" id="A0A432ZFB6"/>
<dbReference type="Pfam" id="PF25989">
    <property type="entry name" value="YknX_C"/>
    <property type="match status" value="1"/>
</dbReference>
<protein>
    <submittedName>
        <fullName evidence="8">Efflux transporter periplasmic adaptor subunit</fullName>
    </submittedName>
</protein>
<keyword evidence="3" id="KW-0812">Transmembrane</keyword>
<dbReference type="SUPFAM" id="SSF111369">
    <property type="entry name" value="HlyD-like secretion proteins"/>
    <property type="match status" value="1"/>
</dbReference>
<dbReference type="InterPro" id="IPR058625">
    <property type="entry name" value="MdtA-like_BSH"/>
</dbReference>
<dbReference type="PANTHER" id="PTHR30469">
    <property type="entry name" value="MULTIDRUG RESISTANCE PROTEIN MDTA"/>
    <property type="match status" value="1"/>
</dbReference>
<evidence type="ECO:0000313" key="8">
    <source>
        <dbReference type="EMBL" id="RUO76594.1"/>
    </source>
</evidence>
<keyword evidence="9" id="KW-1185">Reference proteome</keyword>
<proteinExistence type="inferred from homology"/>
<feature type="domain" description="YknX-like C-terminal permuted SH3-like" evidence="7">
    <location>
        <begin position="280"/>
        <end position="348"/>
    </location>
</feature>
<dbReference type="GO" id="GO:0015562">
    <property type="term" value="F:efflux transmembrane transporter activity"/>
    <property type="evidence" value="ECO:0007669"/>
    <property type="project" value="TreeGrafter"/>
</dbReference>
<feature type="coiled-coil region" evidence="2">
    <location>
        <begin position="108"/>
        <end position="159"/>
    </location>
</feature>
<evidence type="ECO:0000259" key="6">
    <source>
        <dbReference type="Pfam" id="PF25954"/>
    </source>
</evidence>
<comment type="caution">
    <text evidence="8">The sequence shown here is derived from an EMBL/GenBank/DDBJ whole genome shotgun (WGS) entry which is preliminary data.</text>
</comment>
<dbReference type="Gene3D" id="1.10.287.470">
    <property type="entry name" value="Helix hairpin bin"/>
    <property type="match status" value="1"/>
</dbReference>
<evidence type="ECO:0000259" key="4">
    <source>
        <dbReference type="Pfam" id="PF25876"/>
    </source>
</evidence>
<name>A0A432ZFB6_9GAMM</name>
<dbReference type="NCBIfam" id="TIGR01730">
    <property type="entry name" value="RND_mfp"/>
    <property type="match status" value="1"/>
</dbReference>
<sequence length="352" mass="39038">MAKRAWVTPITIIIVLLAGFAAYLFLQPKTELNGQQQQSAVPVRTQTVAIEEFRDVIEALGTAKANESVEITSQQQGVVDKIYFKDGDNVKQGQLLVELNAREELAKVQELQFRLGEATRQLERLKNLAREKVTSQQQLEEQQTLVNQTQAQLEVAKAQLAQMNIYAPFDGQLGLRAVSPGSLVTPGDTITTLDDAMPIKVDFSVPELYFASLAVDQEIIARSAAYPSEQFNGRIETINSRIDPITRTVKVRAIIDNKSGRIRPGMLLQIILLRSIDDAIILPEKALLPIQNRQYVFVVTPDQRAKRVEVTIGRRKPGIVEITNGLKPGDEVVVEGIIRLRDGIPVTVQGAK</sequence>